<feature type="domain" description="Glycosyltransferase RgtA/B/C/D-like" evidence="9">
    <location>
        <begin position="75"/>
        <end position="235"/>
    </location>
</feature>
<feature type="transmembrane region" description="Helical" evidence="8">
    <location>
        <begin position="370"/>
        <end position="390"/>
    </location>
</feature>
<dbReference type="Pfam" id="PF13231">
    <property type="entry name" value="PMT_2"/>
    <property type="match status" value="1"/>
</dbReference>
<feature type="transmembrane region" description="Helical" evidence="8">
    <location>
        <begin position="396"/>
        <end position="416"/>
    </location>
</feature>
<keyword evidence="5 8" id="KW-0812">Transmembrane</keyword>
<dbReference type="InterPro" id="IPR050297">
    <property type="entry name" value="LipidA_mod_glycosyltrf_83"/>
</dbReference>
<keyword evidence="7 8" id="KW-0472">Membrane</keyword>
<sequence>MLSKRAYFSAKKLFAAITEKQLCILLLIMVVLLQFSALPVTILEPDGALYAGIAKSMVQRHDYWNLIADGHDWLDKPHFPFWMMCISFNLFGFTTWAYKLPAILFLLMGAWYTYKFAAALYDERVARWAVCILLTAEHLVISNNDVRAEPYLTGLIIASVYHFYRSRAYWFSYHLLLGAVLAACAIMTKGLFALVPIAGAIGGHLLLQKEWRQVLHPRWLLAVLFILIFILPELYALYLQFDQHPEKVVFGRTGVSGIRFFFWDSQFGRFMNTGPIKGEGDLFFFFHTLLWAFLPWSILLYAALIAFIRKGRTAQEYYCISGALLTFALFSLSKFQLPHYLNIIFPFFAILTAQYILSLHTPKGIKFYRITQYTIIILLAIGVIVIDLLYKPVMDYAWLLLAGLVIAVYMLTARLGRKSISGIFYRTCLAGILLNLYLNMILYPDMMQYQSGSEAARYANHAVPHMPVVFYGTNSYALEFYLDAGVMRYDSTALAGVISGTPLLLFTGPAQMADLEKSGYKCVVLKSFPHFYISKLDLPFVRKATRESALEKRLLITVQSGETFLAQQR</sequence>
<protein>
    <submittedName>
        <fullName evidence="10">Glycosyltransferase family 39 protein</fullName>
        <ecNumber evidence="10">2.4.-.-</ecNumber>
    </submittedName>
</protein>
<evidence type="ECO:0000256" key="3">
    <source>
        <dbReference type="ARBA" id="ARBA00022676"/>
    </source>
</evidence>
<gene>
    <name evidence="10" type="ORF">ABR189_18450</name>
</gene>
<name>A0ABV2T8L7_9BACT</name>
<evidence type="ECO:0000259" key="9">
    <source>
        <dbReference type="Pfam" id="PF13231"/>
    </source>
</evidence>
<dbReference type="PANTHER" id="PTHR33908:SF3">
    <property type="entry name" value="UNDECAPRENYL PHOSPHATE-ALPHA-4-AMINO-4-DEOXY-L-ARABINOSE ARABINOSYL TRANSFERASE"/>
    <property type="match status" value="1"/>
</dbReference>
<evidence type="ECO:0000256" key="2">
    <source>
        <dbReference type="ARBA" id="ARBA00022475"/>
    </source>
</evidence>
<accession>A0ABV2T8L7</accession>
<evidence type="ECO:0000256" key="5">
    <source>
        <dbReference type="ARBA" id="ARBA00022692"/>
    </source>
</evidence>
<evidence type="ECO:0000256" key="1">
    <source>
        <dbReference type="ARBA" id="ARBA00004651"/>
    </source>
</evidence>
<dbReference type="EC" id="2.4.-.-" evidence="10"/>
<evidence type="ECO:0000256" key="4">
    <source>
        <dbReference type="ARBA" id="ARBA00022679"/>
    </source>
</evidence>
<dbReference type="EMBL" id="JBEXAC010000002">
    <property type="protein sequence ID" value="MET6999376.1"/>
    <property type="molecule type" value="Genomic_DNA"/>
</dbReference>
<evidence type="ECO:0000313" key="10">
    <source>
        <dbReference type="EMBL" id="MET6999376.1"/>
    </source>
</evidence>
<evidence type="ECO:0000256" key="6">
    <source>
        <dbReference type="ARBA" id="ARBA00022989"/>
    </source>
</evidence>
<dbReference type="PANTHER" id="PTHR33908">
    <property type="entry name" value="MANNOSYLTRANSFERASE YKCB-RELATED"/>
    <property type="match status" value="1"/>
</dbReference>
<evidence type="ECO:0000256" key="7">
    <source>
        <dbReference type="ARBA" id="ARBA00023136"/>
    </source>
</evidence>
<comment type="caution">
    <text evidence="10">The sequence shown here is derived from an EMBL/GenBank/DDBJ whole genome shotgun (WGS) entry which is preliminary data.</text>
</comment>
<dbReference type="RefSeq" id="WP_354661942.1">
    <property type="nucleotide sequence ID" value="NZ_JBEXAC010000002.1"/>
</dbReference>
<evidence type="ECO:0000256" key="8">
    <source>
        <dbReference type="SAM" id="Phobius"/>
    </source>
</evidence>
<reference evidence="10 11" key="1">
    <citation type="submission" date="2024-06" db="EMBL/GenBank/DDBJ databases">
        <title>Chitinophaga defluvii sp. nov., isolated from municipal sewage.</title>
        <authorList>
            <person name="Zhang L."/>
        </authorList>
    </citation>
    <scope>NUCLEOTIDE SEQUENCE [LARGE SCALE GENOMIC DNA]</scope>
    <source>
        <strain evidence="10 11">H8</strain>
    </source>
</reference>
<evidence type="ECO:0000313" key="11">
    <source>
        <dbReference type="Proteomes" id="UP001549749"/>
    </source>
</evidence>
<feature type="transmembrane region" description="Helical" evidence="8">
    <location>
        <begin position="423"/>
        <end position="443"/>
    </location>
</feature>
<keyword evidence="2" id="KW-1003">Cell membrane</keyword>
<proteinExistence type="predicted"/>
<keyword evidence="11" id="KW-1185">Reference proteome</keyword>
<keyword evidence="6 8" id="KW-1133">Transmembrane helix</keyword>
<feature type="transmembrane region" description="Helical" evidence="8">
    <location>
        <begin position="219"/>
        <end position="238"/>
    </location>
</feature>
<comment type="subcellular location">
    <subcellularLocation>
        <location evidence="1">Cell membrane</location>
        <topology evidence="1">Multi-pass membrane protein</topology>
    </subcellularLocation>
</comment>
<feature type="transmembrane region" description="Helical" evidence="8">
    <location>
        <begin position="176"/>
        <end position="207"/>
    </location>
</feature>
<feature type="transmembrane region" description="Helical" evidence="8">
    <location>
        <begin position="339"/>
        <end position="358"/>
    </location>
</feature>
<dbReference type="GO" id="GO:0016757">
    <property type="term" value="F:glycosyltransferase activity"/>
    <property type="evidence" value="ECO:0007669"/>
    <property type="project" value="UniProtKB-KW"/>
</dbReference>
<keyword evidence="3 10" id="KW-0328">Glycosyltransferase</keyword>
<dbReference type="Proteomes" id="UP001549749">
    <property type="component" value="Unassembled WGS sequence"/>
</dbReference>
<keyword evidence="4 10" id="KW-0808">Transferase</keyword>
<feature type="transmembrane region" description="Helical" evidence="8">
    <location>
        <begin position="282"/>
        <end position="305"/>
    </location>
</feature>
<dbReference type="InterPro" id="IPR038731">
    <property type="entry name" value="RgtA/B/C-like"/>
</dbReference>
<feature type="transmembrane region" description="Helical" evidence="8">
    <location>
        <begin position="317"/>
        <end position="333"/>
    </location>
</feature>
<organism evidence="10 11">
    <name type="scientific">Chitinophaga defluvii</name>
    <dbReference type="NCBI Taxonomy" id="3163343"/>
    <lineage>
        <taxon>Bacteria</taxon>
        <taxon>Pseudomonadati</taxon>
        <taxon>Bacteroidota</taxon>
        <taxon>Chitinophagia</taxon>
        <taxon>Chitinophagales</taxon>
        <taxon>Chitinophagaceae</taxon>
        <taxon>Chitinophaga</taxon>
    </lineage>
</organism>